<comment type="caution">
    <text evidence="8">The sequence shown here is derived from an EMBL/GenBank/DDBJ whole genome shotgun (WGS) entry which is preliminary data.</text>
</comment>
<dbReference type="OrthoDB" id="1470350at2759"/>
<organism evidence="8 9">
    <name type="scientific">Lasiodiplodia theobromae</name>
    <dbReference type="NCBI Taxonomy" id="45133"/>
    <lineage>
        <taxon>Eukaryota</taxon>
        <taxon>Fungi</taxon>
        <taxon>Dikarya</taxon>
        <taxon>Ascomycota</taxon>
        <taxon>Pezizomycotina</taxon>
        <taxon>Dothideomycetes</taxon>
        <taxon>Dothideomycetes incertae sedis</taxon>
        <taxon>Botryosphaeriales</taxon>
        <taxon>Botryosphaeriaceae</taxon>
        <taxon>Lasiodiplodia</taxon>
    </lineage>
</organism>
<dbReference type="PANTHER" id="PTHR24305:SF96">
    <property type="entry name" value="CYTOCHROME P450 MONOOXYGENASE STCB-RELATED"/>
    <property type="match status" value="1"/>
</dbReference>
<dbReference type="Gene3D" id="1.10.630.10">
    <property type="entry name" value="Cytochrome P450"/>
    <property type="match status" value="1"/>
</dbReference>
<keyword evidence="4 7" id="KW-0560">Oxidoreductase</keyword>
<keyword evidence="6 7" id="KW-0349">Heme</keyword>
<dbReference type="InterPro" id="IPR050121">
    <property type="entry name" value="Cytochrome_P450_monoxygenase"/>
</dbReference>
<dbReference type="GO" id="GO:0020037">
    <property type="term" value="F:heme binding"/>
    <property type="evidence" value="ECO:0007669"/>
    <property type="project" value="InterPro"/>
</dbReference>
<evidence type="ECO:0000256" key="4">
    <source>
        <dbReference type="ARBA" id="ARBA00023002"/>
    </source>
</evidence>
<dbReference type="PANTHER" id="PTHR24305">
    <property type="entry name" value="CYTOCHROME P450"/>
    <property type="match status" value="1"/>
</dbReference>
<dbReference type="InterPro" id="IPR036396">
    <property type="entry name" value="Cyt_P450_sf"/>
</dbReference>
<evidence type="ECO:0000256" key="2">
    <source>
        <dbReference type="ARBA" id="ARBA00010617"/>
    </source>
</evidence>
<sequence length="488" mass="54394">MASSVEIIGVLLFLVPVTWVLQVLSRGLLSPLSQIPGPIWSRYTNLPLKLALLSGKRTLFIHDLHQKYGPVVRISPEEVSISDPTACRTIHRAGSGFLKSEWYSRFVDHEVPGIFEMSDAKQHAARRRLLARAFTKTELRARWEGMIQTKTKLAMERIAGEMGTAGQVDVLKWWAFLATDVVGHLMFGESFRMLDLGEKNDYIRVLESTAKGRGMAVELPLLDFIGRHIPHPTFRALFHGHNYLIDYGKRAVAMCKSEDSEAGNIFARLQATDTSTTDFPLTELDISTEAGNLILAGSDTTAFSLSYITWSVLNHPDVQTKLEAEVATLNGDFTDANLETLPMLSAVINETLRIWGASSGSLPRAVPKGGAELAGHYIPEGYTVSTQSWTLHRDEKFWPEPEKFNPDRWLNDPSPEAAKMAFSPFGAGSRACLGIHLAMMELRIAIAMFFYRFRGARLVPGQTMEVENFFLIKPKMEHMMVLPAGEGL</sequence>
<keyword evidence="7 8" id="KW-0503">Monooxygenase</keyword>
<proteinExistence type="inferred from homology"/>
<keyword evidence="9" id="KW-1185">Reference proteome</keyword>
<comment type="cofactor">
    <cofactor evidence="1 6">
        <name>heme</name>
        <dbReference type="ChEBI" id="CHEBI:30413"/>
    </cofactor>
</comment>
<accession>A0A5N5CVB2</accession>
<comment type="similarity">
    <text evidence="2 7">Belongs to the cytochrome P450 family.</text>
</comment>
<dbReference type="Pfam" id="PF00067">
    <property type="entry name" value="p450"/>
    <property type="match status" value="1"/>
</dbReference>
<reference evidence="8 9" key="1">
    <citation type="journal article" date="2019" name="Sci. Rep.">
        <title>A multi-omics analysis of the grapevine pathogen Lasiodiplodia theobromae reveals that temperature affects the expression of virulence- and pathogenicity-related genes.</title>
        <authorList>
            <person name="Felix C."/>
            <person name="Meneses R."/>
            <person name="Goncalves M.F.M."/>
            <person name="Tilleman L."/>
            <person name="Duarte A.S."/>
            <person name="Jorrin-Novo J.V."/>
            <person name="Van de Peer Y."/>
            <person name="Deforce D."/>
            <person name="Van Nieuwerburgh F."/>
            <person name="Esteves A.C."/>
            <person name="Alves A."/>
        </authorList>
    </citation>
    <scope>NUCLEOTIDE SEQUENCE [LARGE SCALE GENOMIC DNA]</scope>
    <source>
        <strain evidence="8 9">LA-SOL3</strain>
    </source>
</reference>
<dbReference type="PROSITE" id="PS00086">
    <property type="entry name" value="CYTOCHROME_P450"/>
    <property type="match status" value="1"/>
</dbReference>
<evidence type="ECO:0000256" key="1">
    <source>
        <dbReference type="ARBA" id="ARBA00001971"/>
    </source>
</evidence>
<dbReference type="InterPro" id="IPR002401">
    <property type="entry name" value="Cyt_P450_E_grp-I"/>
</dbReference>
<dbReference type="PRINTS" id="PR00385">
    <property type="entry name" value="P450"/>
</dbReference>
<dbReference type="PRINTS" id="PR00463">
    <property type="entry name" value="EP450I"/>
</dbReference>
<keyword evidence="5 6" id="KW-0408">Iron</keyword>
<dbReference type="GO" id="GO:0005506">
    <property type="term" value="F:iron ion binding"/>
    <property type="evidence" value="ECO:0007669"/>
    <property type="project" value="InterPro"/>
</dbReference>
<evidence type="ECO:0000256" key="6">
    <source>
        <dbReference type="PIRSR" id="PIRSR602401-1"/>
    </source>
</evidence>
<evidence type="ECO:0000256" key="7">
    <source>
        <dbReference type="RuleBase" id="RU000461"/>
    </source>
</evidence>
<dbReference type="GO" id="GO:0004497">
    <property type="term" value="F:monooxygenase activity"/>
    <property type="evidence" value="ECO:0007669"/>
    <property type="project" value="UniProtKB-KW"/>
</dbReference>
<dbReference type="AlphaFoldDB" id="A0A5N5CVB2"/>
<keyword evidence="3 6" id="KW-0479">Metal-binding</keyword>
<evidence type="ECO:0000313" key="8">
    <source>
        <dbReference type="EMBL" id="KAB2569284.1"/>
    </source>
</evidence>
<dbReference type="GO" id="GO:0016705">
    <property type="term" value="F:oxidoreductase activity, acting on paired donors, with incorporation or reduction of molecular oxygen"/>
    <property type="evidence" value="ECO:0007669"/>
    <property type="project" value="InterPro"/>
</dbReference>
<protein>
    <submittedName>
        <fullName evidence="8">Cytochrome P450 monooxygenase aflV</fullName>
    </submittedName>
</protein>
<gene>
    <name evidence="8" type="primary">aflV_1</name>
    <name evidence="8" type="ORF">DBV05_g12031</name>
</gene>
<dbReference type="InterPro" id="IPR017972">
    <property type="entry name" value="Cyt_P450_CS"/>
</dbReference>
<feature type="binding site" description="axial binding residue" evidence="6">
    <location>
        <position position="432"/>
    </location>
    <ligand>
        <name>heme</name>
        <dbReference type="ChEBI" id="CHEBI:30413"/>
    </ligand>
    <ligandPart>
        <name>Fe</name>
        <dbReference type="ChEBI" id="CHEBI:18248"/>
    </ligandPart>
</feature>
<dbReference type="EMBL" id="VCHE01000205">
    <property type="protein sequence ID" value="KAB2569284.1"/>
    <property type="molecule type" value="Genomic_DNA"/>
</dbReference>
<dbReference type="SUPFAM" id="SSF48264">
    <property type="entry name" value="Cytochrome P450"/>
    <property type="match status" value="1"/>
</dbReference>
<dbReference type="InterPro" id="IPR001128">
    <property type="entry name" value="Cyt_P450"/>
</dbReference>
<dbReference type="CDD" id="cd11059">
    <property type="entry name" value="CYP_fungal"/>
    <property type="match status" value="1"/>
</dbReference>
<dbReference type="Proteomes" id="UP000325902">
    <property type="component" value="Unassembled WGS sequence"/>
</dbReference>
<evidence type="ECO:0000313" key="9">
    <source>
        <dbReference type="Proteomes" id="UP000325902"/>
    </source>
</evidence>
<name>A0A5N5CVB2_9PEZI</name>
<evidence type="ECO:0000256" key="5">
    <source>
        <dbReference type="ARBA" id="ARBA00023004"/>
    </source>
</evidence>
<evidence type="ECO:0000256" key="3">
    <source>
        <dbReference type="ARBA" id="ARBA00022723"/>
    </source>
</evidence>